<name>A0A378WRG9_9NOCA</name>
<evidence type="ECO:0000256" key="1">
    <source>
        <dbReference type="SAM" id="MobiDB-lite"/>
    </source>
</evidence>
<organism evidence="2 3">
    <name type="scientific">Nocardia africana</name>
    <dbReference type="NCBI Taxonomy" id="134964"/>
    <lineage>
        <taxon>Bacteria</taxon>
        <taxon>Bacillati</taxon>
        <taxon>Actinomycetota</taxon>
        <taxon>Actinomycetes</taxon>
        <taxon>Mycobacteriales</taxon>
        <taxon>Nocardiaceae</taxon>
        <taxon>Nocardia</taxon>
    </lineage>
</organism>
<evidence type="ECO:0000313" key="2">
    <source>
        <dbReference type="EMBL" id="SUA42933.1"/>
    </source>
</evidence>
<sequence length="83" mass="8575">MVEAPIGGLGTMQKGSGPFASAGCTGDAEQTWSKEPIAETTVGPRSFRRGIAARDQQPGEGEGRECLVTDPELAGCSVALPRQ</sequence>
<feature type="region of interest" description="Disordered" evidence="1">
    <location>
        <begin position="1"/>
        <end position="66"/>
    </location>
</feature>
<dbReference type="AlphaFoldDB" id="A0A378WRG9"/>
<dbReference type="RefSeq" id="WP_157126541.1">
    <property type="nucleotide sequence ID" value="NZ_JAJFOE010000001.1"/>
</dbReference>
<proteinExistence type="predicted"/>
<accession>A0A378WRG9</accession>
<dbReference type="Proteomes" id="UP000255082">
    <property type="component" value="Unassembled WGS sequence"/>
</dbReference>
<evidence type="ECO:0000313" key="3">
    <source>
        <dbReference type="Proteomes" id="UP000255082"/>
    </source>
</evidence>
<dbReference type="EMBL" id="UGRU01000001">
    <property type="protein sequence ID" value="SUA42933.1"/>
    <property type="molecule type" value="Genomic_DNA"/>
</dbReference>
<gene>
    <name evidence="2" type="ORF">NCTC13184_02293</name>
</gene>
<protein>
    <submittedName>
        <fullName evidence="2">Uncharacterized protein</fullName>
    </submittedName>
</protein>
<reference evidence="2 3" key="1">
    <citation type="submission" date="2018-06" db="EMBL/GenBank/DDBJ databases">
        <authorList>
            <consortium name="Pathogen Informatics"/>
            <person name="Doyle S."/>
        </authorList>
    </citation>
    <scope>NUCLEOTIDE SEQUENCE [LARGE SCALE GENOMIC DNA]</scope>
    <source>
        <strain evidence="2 3">NCTC13184</strain>
    </source>
</reference>